<dbReference type="WBParaSite" id="SCUD_0001472001-mRNA-1">
    <property type="protein sequence ID" value="SCUD_0001472001-mRNA-1"/>
    <property type="gene ID" value="SCUD_0001472001"/>
</dbReference>
<dbReference type="AlphaFoldDB" id="A0A183KI62"/>
<dbReference type="Proteomes" id="UP000279833">
    <property type="component" value="Unassembled WGS sequence"/>
</dbReference>
<sequence length="125" mass="14077">MPRRRCSSPINTTANNVITNNHSNNNHGRTINTSSSHHHHHSTHNNLRYRGGRTSNGISPSRNRLLDTSQETQDCHVSSTTTNLMQEIQRYSMSVGPVPSATVYYGREQTSFQLKMKLGKEDGNE</sequence>
<reference evidence="2 3" key="2">
    <citation type="submission" date="2018-11" db="EMBL/GenBank/DDBJ databases">
        <authorList>
            <consortium name="Pathogen Informatics"/>
        </authorList>
    </citation>
    <scope>NUCLEOTIDE SEQUENCE [LARGE SCALE GENOMIC DNA]</scope>
    <source>
        <strain evidence="2">Dakar</strain>
        <strain evidence="3">Dakar, Senegal</strain>
    </source>
</reference>
<feature type="compositionally biased region" description="Polar residues" evidence="1">
    <location>
        <begin position="53"/>
        <end position="73"/>
    </location>
</feature>
<feature type="region of interest" description="Disordered" evidence="1">
    <location>
        <begin position="1"/>
        <end position="73"/>
    </location>
</feature>
<keyword evidence="3" id="KW-1185">Reference proteome</keyword>
<evidence type="ECO:0000313" key="3">
    <source>
        <dbReference type="Proteomes" id="UP000279833"/>
    </source>
</evidence>
<accession>A0A183KI62</accession>
<organism evidence="4">
    <name type="scientific">Schistosoma curassoni</name>
    <dbReference type="NCBI Taxonomy" id="6186"/>
    <lineage>
        <taxon>Eukaryota</taxon>
        <taxon>Metazoa</taxon>
        <taxon>Spiralia</taxon>
        <taxon>Lophotrochozoa</taxon>
        <taxon>Platyhelminthes</taxon>
        <taxon>Trematoda</taxon>
        <taxon>Digenea</taxon>
        <taxon>Strigeidida</taxon>
        <taxon>Schistosomatoidea</taxon>
        <taxon>Schistosomatidae</taxon>
        <taxon>Schistosoma</taxon>
    </lineage>
</organism>
<evidence type="ECO:0000256" key="1">
    <source>
        <dbReference type="SAM" id="MobiDB-lite"/>
    </source>
</evidence>
<dbReference type="EMBL" id="UZAK01036955">
    <property type="protein sequence ID" value="VDP57229.1"/>
    <property type="molecule type" value="Genomic_DNA"/>
</dbReference>
<reference evidence="4" key="1">
    <citation type="submission" date="2016-06" db="UniProtKB">
        <authorList>
            <consortium name="WormBaseParasite"/>
        </authorList>
    </citation>
    <scope>IDENTIFICATION</scope>
</reference>
<evidence type="ECO:0000313" key="2">
    <source>
        <dbReference type="EMBL" id="VDP57229.1"/>
    </source>
</evidence>
<gene>
    <name evidence="2" type="ORF">SCUD_LOCUS14717</name>
</gene>
<evidence type="ECO:0000313" key="4">
    <source>
        <dbReference type="WBParaSite" id="SCUD_0001472001-mRNA-1"/>
    </source>
</evidence>
<proteinExistence type="predicted"/>
<protein>
    <submittedName>
        <fullName evidence="4">Myb-like protein AA</fullName>
    </submittedName>
</protein>
<name>A0A183KI62_9TREM</name>
<feature type="compositionally biased region" description="Low complexity" evidence="1">
    <location>
        <begin position="10"/>
        <end position="35"/>
    </location>
</feature>